<protein>
    <recommendedName>
        <fullName evidence="4">DUF3027 domain-containing protein</fullName>
    </recommendedName>
</protein>
<sequence length="334" mass="34924">MSEATAPLDGATPEAVEAVEAPGAAAVEVPAKRARRPRKPAPATAAAAAVELAAAEEVAEDAGVGEHPGAAGVEVPAKRARRPRKPTLDAAAAAAVDLARAAAEEVAEDDSVGEHLEATAEGDRIVSHAFACLLPGYRGWRWTVTVTRASRARNVTVDEVCLLPGEDALRAPEWLPWSERIAPGDVGPQDTLPRKADDPLLEQGYEATGDAEADELALWELGLGRERVLSPLGRDEAATRWYDGDRGPRTEIAENAKAPCSTCGFFLPLAGSLRQVFGVCANEWSPEDARVVSADHGCGAHSETDVEVVADAPASALVVDDLDPAAFELVDPSS</sequence>
<gene>
    <name evidence="2" type="ORF">FHR75_002710</name>
</gene>
<reference evidence="2 3" key="1">
    <citation type="submission" date="2020-08" db="EMBL/GenBank/DDBJ databases">
        <title>The Agave Microbiome: Exploring the role of microbial communities in plant adaptations to desert environments.</title>
        <authorList>
            <person name="Partida-Martinez L.P."/>
        </authorList>
    </citation>
    <scope>NUCLEOTIDE SEQUENCE [LARGE SCALE GENOMIC DNA]</scope>
    <source>
        <strain evidence="2 3">AS2.23</strain>
    </source>
</reference>
<evidence type="ECO:0000256" key="1">
    <source>
        <dbReference type="SAM" id="MobiDB-lite"/>
    </source>
</evidence>
<feature type="region of interest" description="Disordered" evidence="1">
    <location>
        <begin position="1"/>
        <end position="45"/>
    </location>
</feature>
<evidence type="ECO:0008006" key="4">
    <source>
        <dbReference type="Google" id="ProtNLM"/>
    </source>
</evidence>
<dbReference type="Pfam" id="PF11228">
    <property type="entry name" value="DUF3027"/>
    <property type="match status" value="1"/>
</dbReference>
<dbReference type="InterPro" id="IPR021391">
    <property type="entry name" value="DUF3027"/>
</dbReference>
<dbReference type="EMBL" id="JACHVY010000002">
    <property type="protein sequence ID" value="MBB2901895.1"/>
    <property type="molecule type" value="Genomic_DNA"/>
</dbReference>
<evidence type="ECO:0000313" key="3">
    <source>
        <dbReference type="Proteomes" id="UP000533269"/>
    </source>
</evidence>
<dbReference type="Proteomes" id="UP000533269">
    <property type="component" value="Unassembled WGS sequence"/>
</dbReference>
<evidence type="ECO:0000313" key="2">
    <source>
        <dbReference type="EMBL" id="MBB2901895.1"/>
    </source>
</evidence>
<reference evidence="2 3" key="2">
    <citation type="submission" date="2020-08" db="EMBL/GenBank/DDBJ databases">
        <authorList>
            <person name="Partida-Martinez L."/>
            <person name="Huntemann M."/>
            <person name="Clum A."/>
            <person name="Wang J."/>
            <person name="Palaniappan K."/>
            <person name="Ritter S."/>
            <person name="Chen I.-M."/>
            <person name="Stamatis D."/>
            <person name="Reddy T."/>
            <person name="O'Malley R."/>
            <person name="Daum C."/>
            <person name="Shapiro N."/>
            <person name="Ivanova N."/>
            <person name="Kyrpides N."/>
            <person name="Woyke T."/>
        </authorList>
    </citation>
    <scope>NUCLEOTIDE SEQUENCE [LARGE SCALE GENOMIC DNA]</scope>
    <source>
        <strain evidence="2 3">AS2.23</strain>
    </source>
</reference>
<feature type="region of interest" description="Disordered" evidence="1">
    <location>
        <begin position="57"/>
        <end position="86"/>
    </location>
</feature>
<feature type="compositionally biased region" description="Low complexity" evidence="1">
    <location>
        <begin position="11"/>
        <end position="29"/>
    </location>
</feature>
<organism evidence="2 3">
    <name type="scientific">Kineococcus radiotolerans</name>
    <dbReference type="NCBI Taxonomy" id="131568"/>
    <lineage>
        <taxon>Bacteria</taxon>
        <taxon>Bacillati</taxon>
        <taxon>Actinomycetota</taxon>
        <taxon>Actinomycetes</taxon>
        <taxon>Kineosporiales</taxon>
        <taxon>Kineosporiaceae</taxon>
        <taxon>Kineococcus</taxon>
    </lineage>
</organism>
<accession>A0A7W4TMZ5</accession>
<dbReference type="RefSeq" id="WP_183391831.1">
    <property type="nucleotide sequence ID" value="NZ_JACHVY010000002.1"/>
</dbReference>
<dbReference type="AlphaFoldDB" id="A0A7W4TMZ5"/>
<proteinExistence type="predicted"/>
<comment type="caution">
    <text evidence="2">The sequence shown here is derived from an EMBL/GenBank/DDBJ whole genome shotgun (WGS) entry which is preliminary data.</text>
</comment>
<name>A0A7W4TMZ5_KINRA</name>